<evidence type="ECO:0000256" key="1">
    <source>
        <dbReference type="SAM" id="Coils"/>
    </source>
</evidence>
<evidence type="ECO:0000256" key="2">
    <source>
        <dbReference type="SAM" id="MobiDB-lite"/>
    </source>
</evidence>
<proteinExistence type="predicted"/>
<feature type="compositionally biased region" description="Basic and acidic residues" evidence="2">
    <location>
        <begin position="20"/>
        <end position="35"/>
    </location>
</feature>
<dbReference type="Proteomes" id="UP000297245">
    <property type="component" value="Unassembled WGS sequence"/>
</dbReference>
<evidence type="ECO:0000313" key="4">
    <source>
        <dbReference type="Proteomes" id="UP000297245"/>
    </source>
</evidence>
<keyword evidence="1" id="KW-0175">Coiled coil</keyword>
<dbReference type="AlphaFoldDB" id="A0A4V4HBA2"/>
<name>A0A4V4HBA2_DENBC</name>
<protein>
    <submittedName>
        <fullName evidence="3">Uncharacterized protein</fullName>
    </submittedName>
</protein>
<gene>
    <name evidence="3" type="ORF">K435DRAFT_811433</name>
</gene>
<feature type="region of interest" description="Disordered" evidence="2">
    <location>
        <begin position="1"/>
        <end position="35"/>
    </location>
</feature>
<sequence>MSNAPNLCPVPLKNTSGGAEAKKLEKSLEKEEKRSGYFQKSAEKLRKKSTYWKDKAMGLDKDKEGLQMEAQEKEKELEKSIQEMKRARMEGDEAKRLALGLKERIQGYQTQIRALNAKIKRIPN</sequence>
<dbReference type="EMBL" id="ML180170">
    <property type="protein sequence ID" value="THU78575.1"/>
    <property type="molecule type" value="Genomic_DNA"/>
</dbReference>
<feature type="coiled-coil region" evidence="1">
    <location>
        <begin position="56"/>
        <end position="118"/>
    </location>
</feature>
<reference evidence="3 4" key="1">
    <citation type="journal article" date="2019" name="Nat. Ecol. Evol.">
        <title>Megaphylogeny resolves global patterns of mushroom evolution.</title>
        <authorList>
            <person name="Varga T."/>
            <person name="Krizsan K."/>
            <person name="Foldi C."/>
            <person name="Dima B."/>
            <person name="Sanchez-Garcia M."/>
            <person name="Sanchez-Ramirez S."/>
            <person name="Szollosi G.J."/>
            <person name="Szarkandi J.G."/>
            <person name="Papp V."/>
            <person name="Albert L."/>
            <person name="Andreopoulos W."/>
            <person name="Angelini C."/>
            <person name="Antonin V."/>
            <person name="Barry K.W."/>
            <person name="Bougher N.L."/>
            <person name="Buchanan P."/>
            <person name="Buyck B."/>
            <person name="Bense V."/>
            <person name="Catcheside P."/>
            <person name="Chovatia M."/>
            <person name="Cooper J."/>
            <person name="Damon W."/>
            <person name="Desjardin D."/>
            <person name="Finy P."/>
            <person name="Geml J."/>
            <person name="Haridas S."/>
            <person name="Hughes K."/>
            <person name="Justo A."/>
            <person name="Karasinski D."/>
            <person name="Kautmanova I."/>
            <person name="Kiss B."/>
            <person name="Kocsube S."/>
            <person name="Kotiranta H."/>
            <person name="LaButti K.M."/>
            <person name="Lechner B.E."/>
            <person name="Liimatainen K."/>
            <person name="Lipzen A."/>
            <person name="Lukacs Z."/>
            <person name="Mihaltcheva S."/>
            <person name="Morgado L.N."/>
            <person name="Niskanen T."/>
            <person name="Noordeloos M.E."/>
            <person name="Ohm R.A."/>
            <person name="Ortiz-Santana B."/>
            <person name="Ovrebo C."/>
            <person name="Racz N."/>
            <person name="Riley R."/>
            <person name="Savchenko A."/>
            <person name="Shiryaev A."/>
            <person name="Soop K."/>
            <person name="Spirin V."/>
            <person name="Szebenyi C."/>
            <person name="Tomsovsky M."/>
            <person name="Tulloss R.E."/>
            <person name="Uehling J."/>
            <person name="Grigoriev I.V."/>
            <person name="Vagvolgyi C."/>
            <person name="Papp T."/>
            <person name="Martin F.M."/>
            <person name="Miettinen O."/>
            <person name="Hibbett D.S."/>
            <person name="Nagy L.G."/>
        </authorList>
    </citation>
    <scope>NUCLEOTIDE SEQUENCE [LARGE SCALE GENOMIC DNA]</scope>
    <source>
        <strain evidence="3 4">CBS 962.96</strain>
    </source>
</reference>
<accession>A0A4V4HBA2</accession>
<organism evidence="3 4">
    <name type="scientific">Dendrothele bispora (strain CBS 962.96)</name>
    <dbReference type="NCBI Taxonomy" id="1314807"/>
    <lineage>
        <taxon>Eukaryota</taxon>
        <taxon>Fungi</taxon>
        <taxon>Dikarya</taxon>
        <taxon>Basidiomycota</taxon>
        <taxon>Agaricomycotina</taxon>
        <taxon>Agaricomycetes</taxon>
        <taxon>Agaricomycetidae</taxon>
        <taxon>Agaricales</taxon>
        <taxon>Agaricales incertae sedis</taxon>
        <taxon>Dendrothele</taxon>
    </lineage>
</organism>
<keyword evidence="4" id="KW-1185">Reference proteome</keyword>
<evidence type="ECO:0000313" key="3">
    <source>
        <dbReference type="EMBL" id="THU78575.1"/>
    </source>
</evidence>